<comment type="caution">
    <text evidence="1">The sequence shown here is derived from an EMBL/GenBank/DDBJ whole genome shotgun (WGS) entry which is preliminary data.</text>
</comment>
<gene>
    <name evidence="1" type="ORF">CVO77_17180</name>
</gene>
<dbReference type="EMBL" id="PHFW01000003">
    <property type="protein sequence ID" value="PQM26735.1"/>
    <property type="molecule type" value="Genomic_DNA"/>
</dbReference>
<organism evidence="1 2">
    <name type="scientific">Sphingopyxis lindanitolerans</name>
    <dbReference type="NCBI Taxonomy" id="2054227"/>
    <lineage>
        <taxon>Bacteria</taxon>
        <taxon>Pseudomonadati</taxon>
        <taxon>Pseudomonadota</taxon>
        <taxon>Alphaproteobacteria</taxon>
        <taxon>Sphingomonadales</taxon>
        <taxon>Sphingomonadaceae</taxon>
        <taxon>Sphingopyxis</taxon>
    </lineage>
</organism>
<dbReference type="RefSeq" id="WP_106000105.1">
    <property type="nucleotide sequence ID" value="NZ_CM009578.1"/>
</dbReference>
<evidence type="ECO:0000313" key="2">
    <source>
        <dbReference type="Proteomes" id="UP000238954"/>
    </source>
</evidence>
<protein>
    <submittedName>
        <fullName evidence="1">Uncharacterized protein</fullName>
    </submittedName>
</protein>
<proteinExistence type="predicted"/>
<name>A0A2S8B2U9_9SPHN</name>
<keyword evidence="2" id="KW-1185">Reference proteome</keyword>
<dbReference type="OrthoDB" id="8086730at2"/>
<evidence type="ECO:0000313" key="1">
    <source>
        <dbReference type="EMBL" id="PQM26735.1"/>
    </source>
</evidence>
<sequence length="372" mass="42195">MNGFRIISPDSSHWAGWVDAALGRHATRRQIGLDFHQRLLAAGRMPLLCWHHVEELLCIDDAEWARRRIDFIQGLPHIAFIRFPQDTQSLGSIVDILSAEAAATLEGSNDLETIRDSARRVMLHFGTGEDGLGQFTWVWEVVRQDCLRKRERAKLIAATRSMKLFDDQRTVGEIARGSIRNLEKQMVRKRHMRGEILDHIQTRGDREISDPASMTAAFMSPVESFEIPPQMEVRDLLVAALTEQGLDADEVRDDSVMADLNELALFRSRMKIVADNLGRPFEDLKALDMKILPSWRIQKALQRHGQDRQRSAGSDVVDGDLAALAPYVDELFVDKRTLEDFRRVRAQPDSIVDLIGGVRKAARFEQVAKAID</sequence>
<dbReference type="Proteomes" id="UP000238954">
    <property type="component" value="Chromosome"/>
</dbReference>
<reference evidence="2" key="1">
    <citation type="submission" date="2017-11" db="EMBL/GenBank/DDBJ databases">
        <title>The complete genome sequence of Sphingopyxis pomeranensis sp. nov. strain WS5A3p.</title>
        <authorList>
            <person name="Kaminski M.A."/>
        </authorList>
    </citation>
    <scope>NUCLEOTIDE SEQUENCE [LARGE SCALE GENOMIC DNA]</scope>
    <source>
        <strain evidence="2">WS5A3p</strain>
    </source>
</reference>
<accession>A0A2S8B2U9</accession>
<dbReference type="AlphaFoldDB" id="A0A2S8B2U9"/>